<name>A0ABU1MW69_9CAUL</name>
<dbReference type="EMBL" id="JAVDRL010000003">
    <property type="protein sequence ID" value="MDR6530272.1"/>
    <property type="molecule type" value="Genomic_DNA"/>
</dbReference>
<accession>A0ABU1MW69</accession>
<dbReference type="Proteomes" id="UP001262754">
    <property type="component" value="Unassembled WGS sequence"/>
</dbReference>
<gene>
    <name evidence="1" type="ORF">J2800_001008</name>
</gene>
<keyword evidence="2" id="KW-1185">Reference proteome</keyword>
<sequence>MTKTSKIRLVRLGDAKKLTQGEEGPGFENGLIRKDVG</sequence>
<organism evidence="1 2">
    <name type="scientific">Caulobacter rhizosphaerae</name>
    <dbReference type="NCBI Taxonomy" id="2010972"/>
    <lineage>
        <taxon>Bacteria</taxon>
        <taxon>Pseudomonadati</taxon>
        <taxon>Pseudomonadota</taxon>
        <taxon>Alphaproteobacteria</taxon>
        <taxon>Caulobacterales</taxon>
        <taxon>Caulobacteraceae</taxon>
        <taxon>Caulobacter</taxon>
    </lineage>
</organism>
<reference evidence="1 2" key="1">
    <citation type="submission" date="2023-07" db="EMBL/GenBank/DDBJ databases">
        <title>Sorghum-associated microbial communities from plants grown in Nebraska, USA.</title>
        <authorList>
            <person name="Schachtman D."/>
        </authorList>
    </citation>
    <scope>NUCLEOTIDE SEQUENCE [LARGE SCALE GENOMIC DNA]</scope>
    <source>
        <strain evidence="1 2">DS2154</strain>
    </source>
</reference>
<evidence type="ECO:0000313" key="2">
    <source>
        <dbReference type="Proteomes" id="UP001262754"/>
    </source>
</evidence>
<proteinExistence type="predicted"/>
<comment type="caution">
    <text evidence="1">The sequence shown here is derived from an EMBL/GenBank/DDBJ whole genome shotgun (WGS) entry which is preliminary data.</text>
</comment>
<evidence type="ECO:0000313" key="1">
    <source>
        <dbReference type="EMBL" id="MDR6530272.1"/>
    </source>
</evidence>
<protein>
    <submittedName>
        <fullName evidence="1">Uncharacterized protein</fullName>
    </submittedName>
</protein>